<reference evidence="1" key="2">
    <citation type="submission" date="2023-07" db="EMBL/GenBank/DDBJ databases">
        <authorList>
            <person name="Bai X.-H."/>
            <person name="Wang H.-H."/>
            <person name="Wang J."/>
            <person name="Ma M.-Y."/>
            <person name="Hu H.-H."/>
            <person name="Song Z.-L."/>
            <person name="Ma H.-G."/>
            <person name="Fan Y."/>
            <person name="Du C.-Y."/>
            <person name="Xu J.-C."/>
        </authorList>
    </citation>
    <scope>NUCLEOTIDE SEQUENCE</scope>
    <source>
        <strain evidence="1">CZ1</strain>
    </source>
</reference>
<evidence type="ECO:0008006" key="2">
    <source>
        <dbReference type="Google" id="ProtNLM"/>
    </source>
</evidence>
<proteinExistence type="predicted"/>
<protein>
    <recommendedName>
        <fullName evidence="2">DUF4351 domain-containing protein</fullName>
    </recommendedName>
</protein>
<accession>A0AA97AKV8</accession>
<reference evidence="1" key="1">
    <citation type="journal article" date="2023" name="Plants (Basel)">
        <title>Genomic Analysis of Leptolyngbya boryana CZ1 Reveals Efficient Carbon Fixation Modules.</title>
        <authorList>
            <person name="Bai X."/>
            <person name="Wang H."/>
            <person name="Cheng W."/>
            <person name="Wang J."/>
            <person name="Ma M."/>
            <person name="Hu H."/>
            <person name="Song Z."/>
            <person name="Ma H."/>
            <person name="Fan Y."/>
            <person name="Du C."/>
            <person name="Xu J."/>
        </authorList>
    </citation>
    <scope>NUCLEOTIDE SEQUENCE</scope>
    <source>
        <strain evidence="1">CZ1</strain>
    </source>
</reference>
<sequence>MTQTPHDHFAKAYLEELLSPIGQVTPNLPIKAETRYADIWFVPESVEESERAYLGLLGKLTTTPCLIEPFRNPADEDQILDCVGKLISLRRELLRKANREKRTIPPEFMPRLWILVPSASVELRREFGANRRKRTWESGIYHHPNAYRTGLIVLHQLPQTPDTLWLRILGRGRSQKKAIQEFNALPDDHRMKEIVLELLTEWRTMIELRRNLTEDEEELFMNLSPIYLQRRQEWREEGREEGREEERRSTIESLLMSRFNALDSELAGIVDRIATLPPNEFTPILLSASREELLRQFSTIN</sequence>
<dbReference type="AlphaFoldDB" id="A0AA97AKV8"/>
<name>A0AA97AKV8_LEPBY</name>
<dbReference type="RefSeq" id="WP_316425792.1">
    <property type="nucleotide sequence ID" value="NZ_CP130144.1"/>
</dbReference>
<evidence type="ECO:0000313" key="1">
    <source>
        <dbReference type="EMBL" id="WNZ43538.1"/>
    </source>
</evidence>
<organism evidence="1">
    <name type="scientific">Leptolyngbya boryana CZ1</name>
    <dbReference type="NCBI Taxonomy" id="3060204"/>
    <lineage>
        <taxon>Bacteria</taxon>
        <taxon>Bacillati</taxon>
        <taxon>Cyanobacteriota</taxon>
        <taxon>Cyanophyceae</taxon>
        <taxon>Leptolyngbyales</taxon>
        <taxon>Leptolyngbyaceae</taxon>
        <taxon>Leptolyngbya group</taxon>
        <taxon>Leptolyngbya</taxon>
    </lineage>
</organism>
<gene>
    <name evidence="1" type="ORF">Q2T42_16975</name>
</gene>
<dbReference type="EMBL" id="CP130144">
    <property type="protein sequence ID" value="WNZ43538.1"/>
    <property type="molecule type" value="Genomic_DNA"/>
</dbReference>